<keyword evidence="3" id="KW-1185">Reference proteome</keyword>
<accession>B9S838</accession>
<reference evidence="3" key="1">
    <citation type="journal article" date="2010" name="Nat. Biotechnol.">
        <title>Draft genome sequence of the oilseed species Ricinus communis.</title>
        <authorList>
            <person name="Chan A.P."/>
            <person name="Crabtree J."/>
            <person name="Zhao Q."/>
            <person name="Lorenzi H."/>
            <person name="Orvis J."/>
            <person name="Puiu D."/>
            <person name="Melake-Berhan A."/>
            <person name="Jones K.M."/>
            <person name="Redman J."/>
            <person name="Chen G."/>
            <person name="Cahoon E.B."/>
            <person name="Gedil M."/>
            <person name="Stanke M."/>
            <person name="Haas B.J."/>
            <person name="Wortman J.R."/>
            <person name="Fraser-Liggett C.M."/>
            <person name="Ravel J."/>
            <person name="Rabinowicz P.D."/>
        </authorList>
    </citation>
    <scope>NUCLEOTIDE SEQUENCE [LARGE SCALE GENOMIC DNA]</scope>
    <source>
        <strain evidence="3">cv. Hale</strain>
    </source>
</reference>
<name>B9S838_RICCO</name>
<organism evidence="2 3">
    <name type="scientific">Ricinus communis</name>
    <name type="common">Castor bean</name>
    <dbReference type="NCBI Taxonomy" id="3988"/>
    <lineage>
        <taxon>Eukaryota</taxon>
        <taxon>Viridiplantae</taxon>
        <taxon>Streptophyta</taxon>
        <taxon>Embryophyta</taxon>
        <taxon>Tracheophyta</taxon>
        <taxon>Spermatophyta</taxon>
        <taxon>Magnoliopsida</taxon>
        <taxon>eudicotyledons</taxon>
        <taxon>Gunneridae</taxon>
        <taxon>Pentapetalae</taxon>
        <taxon>rosids</taxon>
        <taxon>fabids</taxon>
        <taxon>Malpighiales</taxon>
        <taxon>Euphorbiaceae</taxon>
        <taxon>Acalyphoideae</taxon>
        <taxon>Acalypheae</taxon>
        <taxon>Ricinus</taxon>
    </lineage>
</organism>
<proteinExistence type="predicted"/>
<dbReference type="Proteomes" id="UP000008311">
    <property type="component" value="Unassembled WGS sequence"/>
</dbReference>
<dbReference type="AlphaFoldDB" id="B9S838"/>
<sequence>MEKRGSKQRYLQLPYPGAANAGSAITSGETASNSGFTKPNPISIGIILGNQEMST</sequence>
<protein>
    <submittedName>
        <fullName evidence="2">Uncharacterized protein</fullName>
    </submittedName>
</protein>
<gene>
    <name evidence="2" type="ORF">RCOM_0691710</name>
</gene>
<evidence type="ECO:0000256" key="1">
    <source>
        <dbReference type="SAM" id="MobiDB-lite"/>
    </source>
</evidence>
<dbReference type="InParanoid" id="B9S838"/>
<evidence type="ECO:0000313" key="2">
    <source>
        <dbReference type="EMBL" id="EEF40198.1"/>
    </source>
</evidence>
<dbReference type="EMBL" id="EQ973889">
    <property type="protein sequence ID" value="EEF40198.1"/>
    <property type="molecule type" value="Genomic_DNA"/>
</dbReference>
<feature type="compositionally biased region" description="Polar residues" evidence="1">
    <location>
        <begin position="23"/>
        <end position="37"/>
    </location>
</feature>
<feature type="region of interest" description="Disordered" evidence="1">
    <location>
        <begin position="19"/>
        <end position="43"/>
    </location>
</feature>
<evidence type="ECO:0000313" key="3">
    <source>
        <dbReference type="Proteomes" id="UP000008311"/>
    </source>
</evidence>